<name>A3K214_SAGS3</name>
<accession>A3K214</accession>
<proteinExistence type="predicted"/>
<dbReference type="Proteomes" id="UP000005713">
    <property type="component" value="Unassembled WGS sequence"/>
</dbReference>
<keyword evidence="3" id="KW-1185">Reference proteome</keyword>
<protein>
    <submittedName>
        <fullName evidence="2">Uncharacterized protein</fullName>
    </submittedName>
</protein>
<organism evidence="2 3">
    <name type="scientific">Sagittula stellata (strain ATCC 700073 / DSM 11524 / E-37)</name>
    <dbReference type="NCBI Taxonomy" id="388399"/>
    <lineage>
        <taxon>Bacteria</taxon>
        <taxon>Pseudomonadati</taxon>
        <taxon>Pseudomonadota</taxon>
        <taxon>Alphaproteobacteria</taxon>
        <taxon>Rhodobacterales</taxon>
        <taxon>Roseobacteraceae</taxon>
        <taxon>Sagittula</taxon>
    </lineage>
</organism>
<sequence length="77" mass="8095">MQGISAAALTCALVLTVSGCAAWLDRPTSGTETEKTLCQIWGQGLFLPSRTDTADTAQRLIAQIGDYRAACPGWPAP</sequence>
<evidence type="ECO:0000313" key="2">
    <source>
        <dbReference type="EMBL" id="EBA08960.1"/>
    </source>
</evidence>
<evidence type="ECO:0000313" key="3">
    <source>
        <dbReference type="Proteomes" id="UP000005713"/>
    </source>
</evidence>
<dbReference type="AlphaFoldDB" id="A3K214"/>
<keyword evidence="1" id="KW-0732">Signal</keyword>
<dbReference type="EMBL" id="AAYA01000004">
    <property type="protein sequence ID" value="EBA08960.1"/>
    <property type="molecule type" value="Genomic_DNA"/>
</dbReference>
<reference evidence="2 3" key="1">
    <citation type="submission" date="2006-06" db="EMBL/GenBank/DDBJ databases">
        <authorList>
            <person name="Moran M.A."/>
            <person name="Ferriera S."/>
            <person name="Johnson J."/>
            <person name="Kravitz S."/>
            <person name="Beeson K."/>
            <person name="Sutton G."/>
            <person name="Rogers Y.-H."/>
            <person name="Friedman R."/>
            <person name="Frazier M."/>
            <person name="Venter J.C."/>
        </authorList>
    </citation>
    <scope>NUCLEOTIDE SEQUENCE [LARGE SCALE GENOMIC DNA]</scope>
    <source>
        <strain evidence="2 3">E-37</strain>
    </source>
</reference>
<evidence type="ECO:0000256" key="1">
    <source>
        <dbReference type="SAM" id="SignalP"/>
    </source>
</evidence>
<feature type="chain" id="PRO_5002654281" evidence="1">
    <location>
        <begin position="22"/>
        <end position="77"/>
    </location>
</feature>
<comment type="caution">
    <text evidence="2">The sequence shown here is derived from an EMBL/GenBank/DDBJ whole genome shotgun (WGS) entry which is preliminary data.</text>
</comment>
<gene>
    <name evidence="2" type="ORF">SSE37_04920</name>
</gene>
<feature type="signal peptide" evidence="1">
    <location>
        <begin position="1"/>
        <end position="21"/>
    </location>
</feature>